<reference evidence="5" key="1">
    <citation type="submission" date="2023-05" db="EMBL/GenBank/DDBJ databases">
        <title>Nepenthes gracilis genome sequencing.</title>
        <authorList>
            <person name="Fukushima K."/>
        </authorList>
    </citation>
    <scope>NUCLEOTIDE SEQUENCE</scope>
    <source>
        <strain evidence="5">SING2019-196</strain>
    </source>
</reference>
<sequence length="209" mass="23997">METVSKLCHDYLQSRPQKKMIPYYLNQLPLVELLRFMVVFFLSAVEGYYILHKNRPIFSIIIPLSFLLLLYLINYCFSRPAQTYLVDFSCYKPPNFCRVPSSCFLEHMSMFGTFDNESIDFMAKVLASSGQGQRTCLPPSLFFIPPRSYHRESIEEVHMVFFPVMEDLLLKAKLSPRDLDILIVNCSGLCPSPSLASIVINRQGISISS</sequence>
<protein>
    <recommendedName>
        <fullName evidence="4">FAE domain-containing protein</fullName>
    </recommendedName>
</protein>
<dbReference type="AlphaFoldDB" id="A0AAD3SE53"/>
<evidence type="ECO:0000256" key="1">
    <source>
        <dbReference type="ARBA" id="ARBA00023315"/>
    </source>
</evidence>
<dbReference type="GO" id="GO:0016020">
    <property type="term" value="C:membrane"/>
    <property type="evidence" value="ECO:0007669"/>
    <property type="project" value="InterPro"/>
</dbReference>
<keyword evidence="1" id="KW-0012">Acyltransferase</keyword>
<name>A0AAD3SE53_NEPGR</name>
<proteinExistence type="predicted"/>
<keyword evidence="3" id="KW-0472">Membrane</keyword>
<keyword evidence="3" id="KW-0812">Transmembrane</keyword>
<dbReference type="GO" id="GO:0009922">
    <property type="term" value="F:fatty acid elongase activity"/>
    <property type="evidence" value="ECO:0007669"/>
    <property type="project" value="UniProtKB-EC"/>
</dbReference>
<dbReference type="EMBL" id="BSYO01000008">
    <property type="protein sequence ID" value="GMH09070.1"/>
    <property type="molecule type" value="Genomic_DNA"/>
</dbReference>
<feature type="transmembrane region" description="Helical" evidence="3">
    <location>
        <begin position="57"/>
        <end position="77"/>
    </location>
</feature>
<keyword evidence="6" id="KW-1185">Reference proteome</keyword>
<gene>
    <name evidence="5" type="ORF">Nepgr_010910</name>
</gene>
<evidence type="ECO:0000259" key="4">
    <source>
        <dbReference type="Pfam" id="PF08392"/>
    </source>
</evidence>
<dbReference type="GO" id="GO:0006633">
    <property type="term" value="P:fatty acid biosynthetic process"/>
    <property type="evidence" value="ECO:0007669"/>
    <property type="project" value="InterPro"/>
</dbReference>
<evidence type="ECO:0000256" key="2">
    <source>
        <dbReference type="ARBA" id="ARBA00047375"/>
    </source>
</evidence>
<dbReference type="PANTHER" id="PTHR31561">
    <property type="entry name" value="3-KETOACYL-COA SYNTHASE"/>
    <property type="match status" value="1"/>
</dbReference>
<keyword evidence="1" id="KW-0808">Transferase</keyword>
<evidence type="ECO:0000256" key="3">
    <source>
        <dbReference type="SAM" id="Phobius"/>
    </source>
</evidence>
<keyword evidence="3" id="KW-1133">Transmembrane helix</keyword>
<accession>A0AAD3SE53</accession>
<dbReference type="InterPro" id="IPR013601">
    <property type="entry name" value="FAE1_typ3_polyketide_synth"/>
</dbReference>
<evidence type="ECO:0000313" key="6">
    <source>
        <dbReference type="Proteomes" id="UP001279734"/>
    </source>
</evidence>
<dbReference type="InterPro" id="IPR012392">
    <property type="entry name" value="3-ktacl-CoA_syn"/>
</dbReference>
<organism evidence="5 6">
    <name type="scientific">Nepenthes gracilis</name>
    <name type="common">Slender pitcher plant</name>
    <dbReference type="NCBI Taxonomy" id="150966"/>
    <lineage>
        <taxon>Eukaryota</taxon>
        <taxon>Viridiplantae</taxon>
        <taxon>Streptophyta</taxon>
        <taxon>Embryophyta</taxon>
        <taxon>Tracheophyta</taxon>
        <taxon>Spermatophyta</taxon>
        <taxon>Magnoliopsida</taxon>
        <taxon>eudicotyledons</taxon>
        <taxon>Gunneridae</taxon>
        <taxon>Pentapetalae</taxon>
        <taxon>Caryophyllales</taxon>
        <taxon>Nepenthaceae</taxon>
        <taxon>Nepenthes</taxon>
    </lineage>
</organism>
<dbReference type="Proteomes" id="UP001279734">
    <property type="component" value="Unassembled WGS sequence"/>
</dbReference>
<dbReference type="Pfam" id="PF08392">
    <property type="entry name" value="FAE1_CUT1_RppA"/>
    <property type="match status" value="1"/>
</dbReference>
<feature type="domain" description="FAE" evidence="4">
    <location>
        <begin position="76"/>
        <end position="203"/>
    </location>
</feature>
<evidence type="ECO:0000313" key="5">
    <source>
        <dbReference type="EMBL" id="GMH09070.1"/>
    </source>
</evidence>
<dbReference type="InterPro" id="IPR016039">
    <property type="entry name" value="Thiolase-like"/>
</dbReference>
<comment type="caution">
    <text evidence="5">The sequence shown here is derived from an EMBL/GenBank/DDBJ whole genome shotgun (WGS) entry which is preliminary data.</text>
</comment>
<dbReference type="Gene3D" id="3.40.47.10">
    <property type="match status" value="1"/>
</dbReference>
<dbReference type="SUPFAM" id="SSF53901">
    <property type="entry name" value="Thiolase-like"/>
    <property type="match status" value="1"/>
</dbReference>
<comment type="catalytic activity">
    <reaction evidence="2">
        <text>a very-long-chain acyl-CoA + malonyl-CoA + H(+) = a very-long-chain 3-oxoacyl-CoA + CO2 + CoA</text>
        <dbReference type="Rhea" id="RHEA:32727"/>
        <dbReference type="ChEBI" id="CHEBI:15378"/>
        <dbReference type="ChEBI" id="CHEBI:16526"/>
        <dbReference type="ChEBI" id="CHEBI:57287"/>
        <dbReference type="ChEBI" id="CHEBI:57384"/>
        <dbReference type="ChEBI" id="CHEBI:90725"/>
        <dbReference type="ChEBI" id="CHEBI:90736"/>
        <dbReference type="EC" id="2.3.1.199"/>
    </reaction>
</comment>